<dbReference type="InterPro" id="IPR020097">
    <property type="entry name" value="PsdUridine_synth_TruA_a/b_dom"/>
</dbReference>
<comment type="caution">
    <text evidence="4">Lacks conserved residue(s) required for the propagation of feature annotation.</text>
</comment>
<reference evidence="9 10" key="1">
    <citation type="submission" date="2019-08" db="EMBL/GenBank/DDBJ databases">
        <title>Complete genome sequence of Arcobacter acticola.</title>
        <authorList>
            <person name="Miller W."/>
        </authorList>
    </citation>
    <scope>NUCLEOTIDE SEQUENCE [LARGE SCALE GENOMIC DNA]</scope>
    <source>
        <strain evidence="9 10">KCTC 52212</strain>
    </source>
</reference>
<dbReference type="KEGG" id="paco:AACT_2826"/>
<feature type="active site" description="Nucleophile" evidence="4 5">
    <location>
        <position position="50"/>
    </location>
</feature>
<evidence type="ECO:0000256" key="4">
    <source>
        <dbReference type="HAMAP-Rule" id="MF_00171"/>
    </source>
</evidence>
<comment type="subunit">
    <text evidence="4">Homodimer.</text>
</comment>
<dbReference type="EC" id="5.4.99.12" evidence="4"/>
<evidence type="ECO:0000256" key="7">
    <source>
        <dbReference type="RuleBase" id="RU003792"/>
    </source>
</evidence>
<protein>
    <recommendedName>
        <fullName evidence="4">tRNA pseudouridine synthase A</fullName>
        <ecNumber evidence="4">5.4.99.12</ecNumber>
    </recommendedName>
    <alternativeName>
        <fullName evidence="4">tRNA pseudouridine(38-40) synthase</fullName>
    </alternativeName>
    <alternativeName>
        <fullName evidence="4">tRNA pseudouridylate synthase I</fullName>
    </alternativeName>
    <alternativeName>
        <fullName evidence="4">tRNA-uridine isomerase I</fullName>
    </alternativeName>
</protein>
<dbReference type="SUPFAM" id="SSF55120">
    <property type="entry name" value="Pseudouridine synthase"/>
    <property type="match status" value="1"/>
</dbReference>
<name>A0A6M8EP69_9BACT</name>
<dbReference type="PANTHER" id="PTHR11142">
    <property type="entry name" value="PSEUDOURIDYLATE SYNTHASE"/>
    <property type="match status" value="1"/>
</dbReference>
<comment type="catalytic activity">
    <reaction evidence="4 7">
        <text>uridine(38/39/40) in tRNA = pseudouridine(38/39/40) in tRNA</text>
        <dbReference type="Rhea" id="RHEA:22376"/>
        <dbReference type="Rhea" id="RHEA-COMP:10085"/>
        <dbReference type="Rhea" id="RHEA-COMP:10087"/>
        <dbReference type="ChEBI" id="CHEBI:65314"/>
        <dbReference type="ChEBI" id="CHEBI:65315"/>
        <dbReference type="EC" id="5.4.99.12"/>
    </reaction>
</comment>
<sequence length="240" mass="28107">MNLKFVIAYDGSLFQGSQKQPNGLTVENKLLKAFKRINIDTSIVLSGRTDKEVHATGQVFNCIVPDFWDDFSKLKEVLNRNLPSSIKINKISKVSDDFHSRFHAKKRVYRYFITTKPTNPFNDKFVTYVQNVDEKLLKTAIKEYIGVFDFKYFHKTGSDKELTIREVFDTTFYKYKDMYVFKFTANSYLRSQIRLMVGFLLAINDNKQTIENLKKQLRLETHTFKLPAKANGLYLAKIKY</sequence>
<dbReference type="NCBIfam" id="TIGR00071">
    <property type="entry name" value="hisT_truA"/>
    <property type="match status" value="1"/>
</dbReference>
<dbReference type="InterPro" id="IPR020095">
    <property type="entry name" value="PsdUridine_synth_TruA_C"/>
</dbReference>
<evidence type="ECO:0000256" key="6">
    <source>
        <dbReference type="PIRSR" id="PIRSR001430-2"/>
    </source>
</evidence>
<dbReference type="CDD" id="cd02570">
    <property type="entry name" value="PseudoU_synth_EcTruA"/>
    <property type="match status" value="1"/>
</dbReference>
<comment type="similarity">
    <text evidence="1 4 7">Belongs to the tRNA pseudouridine synthase TruA family.</text>
</comment>
<dbReference type="GO" id="GO:0031119">
    <property type="term" value="P:tRNA pseudouridine synthesis"/>
    <property type="evidence" value="ECO:0007669"/>
    <property type="project" value="UniProtKB-UniRule"/>
</dbReference>
<accession>A0A6M8EP69</accession>
<dbReference type="AlphaFoldDB" id="A0A6M8EP69"/>
<feature type="domain" description="Pseudouridine synthase I TruA alpha/beta" evidence="8">
    <location>
        <begin position="140"/>
        <end position="240"/>
    </location>
</feature>
<keyword evidence="3 4" id="KW-0413">Isomerase</keyword>
<dbReference type="Proteomes" id="UP000503483">
    <property type="component" value="Chromosome"/>
</dbReference>
<dbReference type="Gene3D" id="3.30.70.660">
    <property type="entry name" value="Pseudouridine synthase I, catalytic domain, C-terminal subdomain"/>
    <property type="match status" value="1"/>
</dbReference>
<keyword evidence="10" id="KW-1185">Reference proteome</keyword>
<evidence type="ECO:0000256" key="1">
    <source>
        <dbReference type="ARBA" id="ARBA00009375"/>
    </source>
</evidence>
<dbReference type="PIRSF" id="PIRSF001430">
    <property type="entry name" value="tRNA_psdUrid_synth"/>
    <property type="match status" value="1"/>
</dbReference>
<organism evidence="9 10">
    <name type="scientific">Arcobacter acticola</name>
    <dbReference type="NCBI Taxonomy" id="1849015"/>
    <lineage>
        <taxon>Bacteria</taxon>
        <taxon>Pseudomonadati</taxon>
        <taxon>Campylobacterota</taxon>
        <taxon>Epsilonproteobacteria</taxon>
        <taxon>Campylobacterales</taxon>
        <taxon>Arcobacteraceae</taxon>
        <taxon>Arcobacter</taxon>
    </lineage>
</organism>
<evidence type="ECO:0000256" key="5">
    <source>
        <dbReference type="PIRSR" id="PIRSR001430-1"/>
    </source>
</evidence>
<comment type="function">
    <text evidence="4">Formation of pseudouridine at positions 38, 39 and 40 in the anticodon stem and loop of transfer RNAs.</text>
</comment>
<evidence type="ECO:0000313" key="10">
    <source>
        <dbReference type="Proteomes" id="UP000503483"/>
    </source>
</evidence>
<dbReference type="InterPro" id="IPR020094">
    <property type="entry name" value="TruA/RsuA/RluB/E/F_N"/>
</dbReference>
<evidence type="ECO:0000259" key="8">
    <source>
        <dbReference type="Pfam" id="PF01416"/>
    </source>
</evidence>
<dbReference type="InterPro" id="IPR001406">
    <property type="entry name" value="PsdUridine_synth_TruA"/>
</dbReference>
<dbReference type="EMBL" id="CP042652">
    <property type="protein sequence ID" value="QKE29889.1"/>
    <property type="molecule type" value="Genomic_DNA"/>
</dbReference>
<evidence type="ECO:0000256" key="3">
    <source>
        <dbReference type="ARBA" id="ARBA00023235"/>
    </source>
</evidence>
<dbReference type="Gene3D" id="3.30.70.580">
    <property type="entry name" value="Pseudouridine synthase I, catalytic domain, N-terminal subdomain"/>
    <property type="match status" value="1"/>
</dbReference>
<evidence type="ECO:0000256" key="2">
    <source>
        <dbReference type="ARBA" id="ARBA00022694"/>
    </source>
</evidence>
<dbReference type="HAMAP" id="MF_00171">
    <property type="entry name" value="TruA"/>
    <property type="match status" value="1"/>
</dbReference>
<keyword evidence="2 4" id="KW-0819">tRNA processing</keyword>
<evidence type="ECO:0000313" key="9">
    <source>
        <dbReference type="EMBL" id="QKE29889.1"/>
    </source>
</evidence>
<proteinExistence type="inferred from homology"/>
<dbReference type="GO" id="GO:0160147">
    <property type="term" value="F:tRNA pseudouridine(38-40) synthase activity"/>
    <property type="evidence" value="ECO:0007669"/>
    <property type="project" value="UniProtKB-EC"/>
</dbReference>
<feature type="domain" description="Pseudouridine synthase I TruA alpha/beta" evidence="8">
    <location>
        <begin position="7"/>
        <end position="102"/>
    </location>
</feature>
<dbReference type="Pfam" id="PF01416">
    <property type="entry name" value="PseudoU_synth_1"/>
    <property type="match status" value="2"/>
</dbReference>
<feature type="binding site" evidence="4 6">
    <location>
        <position position="109"/>
    </location>
    <ligand>
        <name>substrate</name>
    </ligand>
</feature>
<gene>
    <name evidence="4 9" type="primary">truA</name>
    <name evidence="9" type="ORF">AACT_2826</name>
</gene>
<dbReference type="RefSeq" id="WP_172128038.1">
    <property type="nucleotide sequence ID" value="NZ_CP042652.1"/>
</dbReference>
<dbReference type="GO" id="GO:0003723">
    <property type="term" value="F:RNA binding"/>
    <property type="evidence" value="ECO:0007669"/>
    <property type="project" value="InterPro"/>
</dbReference>
<dbReference type="InterPro" id="IPR020103">
    <property type="entry name" value="PsdUridine_synth_cat_dom_sf"/>
</dbReference>
<dbReference type="PANTHER" id="PTHR11142:SF0">
    <property type="entry name" value="TRNA PSEUDOURIDINE SYNTHASE-LIKE 1"/>
    <property type="match status" value="1"/>
</dbReference>